<accession>A0A4C1Z334</accession>
<keyword evidence="2" id="KW-1185">Reference proteome</keyword>
<dbReference type="AlphaFoldDB" id="A0A4C1Z334"/>
<sequence length="141" mass="16039">MIEPIVLYCCAWAPATSKDGVWKMLKTEQHSVSLKACRVHQTACLHSALILSSLPPFDIRVREATWFYDVKRAKDLADTFFNRKLEKPVYFRELFHSAHVPKIGFECVKQLSYFESFAIVGPHVYTGCSRIEGKIGAALTE</sequence>
<proteinExistence type="predicted"/>
<name>A0A4C1Z334_EUMVA</name>
<dbReference type="Proteomes" id="UP000299102">
    <property type="component" value="Unassembled WGS sequence"/>
</dbReference>
<evidence type="ECO:0000313" key="1">
    <source>
        <dbReference type="EMBL" id="GBP81444.1"/>
    </source>
</evidence>
<protein>
    <submittedName>
        <fullName evidence="1">Uncharacterized protein</fullName>
    </submittedName>
</protein>
<organism evidence="1 2">
    <name type="scientific">Eumeta variegata</name>
    <name type="common">Bagworm moth</name>
    <name type="synonym">Eumeta japonica</name>
    <dbReference type="NCBI Taxonomy" id="151549"/>
    <lineage>
        <taxon>Eukaryota</taxon>
        <taxon>Metazoa</taxon>
        <taxon>Ecdysozoa</taxon>
        <taxon>Arthropoda</taxon>
        <taxon>Hexapoda</taxon>
        <taxon>Insecta</taxon>
        <taxon>Pterygota</taxon>
        <taxon>Neoptera</taxon>
        <taxon>Endopterygota</taxon>
        <taxon>Lepidoptera</taxon>
        <taxon>Glossata</taxon>
        <taxon>Ditrysia</taxon>
        <taxon>Tineoidea</taxon>
        <taxon>Psychidae</taxon>
        <taxon>Oiketicinae</taxon>
        <taxon>Eumeta</taxon>
    </lineage>
</organism>
<comment type="caution">
    <text evidence="1">The sequence shown here is derived from an EMBL/GenBank/DDBJ whole genome shotgun (WGS) entry which is preliminary data.</text>
</comment>
<dbReference type="EMBL" id="BGZK01001511">
    <property type="protein sequence ID" value="GBP81444.1"/>
    <property type="molecule type" value="Genomic_DNA"/>
</dbReference>
<reference evidence="1 2" key="1">
    <citation type="journal article" date="2019" name="Commun. Biol.">
        <title>The bagworm genome reveals a unique fibroin gene that provides high tensile strength.</title>
        <authorList>
            <person name="Kono N."/>
            <person name="Nakamura H."/>
            <person name="Ohtoshi R."/>
            <person name="Tomita M."/>
            <person name="Numata K."/>
            <person name="Arakawa K."/>
        </authorList>
    </citation>
    <scope>NUCLEOTIDE SEQUENCE [LARGE SCALE GENOMIC DNA]</scope>
</reference>
<dbReference type="OrthoDB" id="7695642at2759"/>
<gene>
    <name evidence="1" type="ORF">EVAR_64011_1</name>
</gene>
<evidence type="ECO:0000313" key="2">
    <source>
        <dbReference type="Proteomes" id="UP000299102"/>
    </source>
</evidence>